<dbReference type="GeneID" id="35434354"/>
<organism evidence="3 4">
    <name type="scientific">Cercospora beticola</name>
    <name type="common">Sugarbeet leaf spot fungus</name>
    <dbReference type="NCBI Taxonomy" id="122368"/>
    <lineage>
        <taxon>Eukaryota</taxon>
        <taxon>Fungi</taxon>
        <taxon>Dikarya</taxon>
        <taxon>Ascomycota</taxon>
        <taxon>Pezizomycotina</taxon>
        <taxon>Dothideomycetes</taxon>
        <taxon>Dothideomycetidae</taxon>
        <taxon>Mycosphaerellales</taxon>
        <taxon>Mycosphaerellaceae</taxon>
        <taxon>Cercospora</taxon>
    </lineage>
</organism>
<feature type="region of interest" description="Disordered" evidence="2">
    <location>
        <begin position="1"/>
        <end position="25"/>
    </location>
</feature>
<keyword evidence="1" id="KW-0802">TPR repeat</keyword>
<dbReference type="PROSITE" id="PS50005">
    <property type="entry name" value="TPR"/>
    <property type="match status" value="1"/>
</dbReference>
<protein>
    <recommendedName>
        <fullName evidence="5">PCI domain-containing protein</fullName>
    </recommendedName>
</protein>
<dbReference type="PANTHER" id="PTHR12732">
    <property type="entry name" value="UNCHARACTERIZED PROTEASOME COMPONENT REGION PCI-CONTAINING"/>
    <property type="match status" value="1"/>
</dbReference>
<dbReference type="SMART" id="SM00753">
    <property type="entry name" value="PAM"/>
    <property type="match status" value="1"/>
</dbReference>
<dbReference type="InterPro" id="IPR019734">
    <property type="entry name" value="TPR_rpt"/>
</dbReference>
<evidence type="ECO:0000256" key="2">
    <source>
        <dbReference type="SAM" id="MobiDB-lite"/>
    </source>
</evidence>
<evidence type="ECO:0008006" key="5">
    <source>
        <dbReference type="Google" id="ProtNLM"/>
    </source>
</evidence>
<sequence>MAWGEASSEQPNQNGTEPLPRKKLVPKVPGAAKYKRWRDEPPTTAPIFTRQWLSNYLEFTAPSLARASFNSELEAQDIASLLKHANHRFRDKFGSGLADLLNEVQQWLSGALLQYFARPNIANAADSNAGPRLGARNSSCKSAPPTMAPQVAMTPMLGQCLTAINGYVQAQNEAQLTSILTFEPPFPDDHRKMIEELRRAFPSGDEDSLEQKCTSSLVAAREGFGGNGTWTPFISFVTTYLTYLRDVDLERNGYLETYNALIALQEKAQSALVHPAYGHLMLLPVVNCAKLVCRLAIGLDKQPELIAHLKSDTNANDDGDGGPRDTLPERAADTLRKAFTTCLNDRTSGLGKDGRPTGKKRGIYKIANICLKILFQCRKTRNATMIFINIGNQSPPLSAYPRSEQVTYLYYLGRFLFQTNHFYRAQEALQHAYDLSPADPSCVRQRRYILVFLTTCNLILGRFPSQALLERPEALHFQQHFGPIMHAMRTGNLALFRKHLDYDSPSADWLLHFRVLLQLRNRCEVHVWRALIIGTWRISGAKGRPEHAGNTLVDINKLTQAFSLAEKLSADPQAGTYVDPDFDGADGIGGGEEEEDGTTVSTTSVESKLSSLISQGFVVGNVVHAQLKLVMLGMKTGNVVAAGFPPPWSVVKQRASADVPGWRKLPQLASGGGQIISLSSARPAGSG</sequence>
<dbReference type="Proteomes" id="UP001302367">
    <property type="component" value="Chromosome 8"/>
</dbReference>
<feature type="region of interest" description="Disordered" evidence="2">
    <location>
        <begin position="582"/>
        <end position="602"/>
    </location>
</feature>
<feature type="repeat" description="TPR" evidence="1">
    <location>
        <begin position="406"/>
        <end position="439"/>
    </location>
</feature>
<proteinExistence type="predicted"/>
<gene>
    <name evidence="3" type="ORF">RHO25_011932</name>
</gene>
<dbReference type="EMBL" id="CP134191">
    <property type="protein sequence ID" value="WPB07271.1"/>
    <property type="molecule type" value="Genomic_DNA"/>
</dbReference>
<evidence type="ECO:0000256" key="1">
    <source>
        <dbReference type="PROSITE-ProRule" id="PRU00339"/>
    </source>
</evidence>
<accession>A0ABZ0P641</accession>
<evidence type="ECO:0000313" key="3">
    <source>
        <dbReference type="EMBL" id="WPB07271.1"/>
    </source>
</evidence>
<keyword evidence="4" id="KW-1185">Reference proteome</keyword>
<evidence type="ECO:0000313" key="4">
    <source>
        <dbReference type="Proteomes" id="UP001302367"/>
    </source>
</evidence>
<reference evidence="3 4" key="1">
    <citation type="submission" date="2023-09" db="EMBL/GenBank/DDBJ databases">
        <title>Complete-Gapless Cercospora beticola genome.</title>
        <authorList>
            <person name="Wyatt N.A."/>
            <person name="Spanner R.E."/>
            <person name="Bolton M.D."/>
        </authorList>
    </citation>
    <scope>NUCLEOTIDE SEQUENCE [LARGE SCALE GENOMIC DNA]</scope>
    <source>
        <strain evidence="3">Cb09-40</strain>
    </source>
</reference>
<dbReference type="PANTHER" id="PTHR12732:SF8">
    <property type="entry name" value="NUCLEAR MRNA EXPORT PROTEIN THP1"/>
    <property type="match status" value="1"/>
</dbReference>
<dbReference type="RefSeq" id="XP_023454286.2">
    <property type="nucleotide sequence ID" value="XM_023603343.2"/>
</dbReference>
<name>A0ABZ0P641_CERBT</name>
<feature type="compositionally biased region" description="Polar residues" evidence="2">
    <location>
        <begin position="7"/>
        <end position="16"/>
    </location>
</feature>
<dbReference type="InterPro" id="IPR045114">
    <property type="entry name" value="Csn12-like"/>
</dbReference>